<name>A0ABZ3IM43_9FIRM</name>
<protein>
    <submittedName>
        <fullName evidence="4">Desulfo-A47934 sulfotransferase</fullName>
        <ecNumber evidence="4">2.8.2.36</ecNumber>
    </submittedName>
</protein>
<keyword evidence="5" id="KW-1185">Reference proteome</keyword>
<dbReference type="Gene3D" id="3.40.50.300">
    <property type="entry name" value="P-loop containing nucleotide triphosphate hydrolases"/>
    <property type="match status" value="1"/>
</dbReference>
<dbReference type="RefSeq" id="WP_094602878.1">
    <property type="nucleotide sequence ID" value="NZ_CP155573.1"/>
</dbReference>
<feature type="domain" description="Sulfotransferase" evidence="3">
    <location>
        <begin position="5"/>
        <end position="276"/>
    </location>
</feature>
<dbReference type="Pfam" id="PF00685">
    <property type="entry name" value="Sulfotransfer_1"/>
    <property type="match status" value="1"/>
</dbReference>
<evidence type="ECO:0000256" key="2">
    <source>
        <dbReference type="ARBA" id="ARBA00022679"/>
    </source>
</evidence>
<keyword evidence="2 4" id="KW-0808">Transferase</keyword>
<comment type="similarity">
    <text evidence="1">Belongs to the sulfotransferase 1 family.</text>
</comment>
<dbReference type="InterPro" id="IPR027417">
    <property type="entry name" value="P-loop_NTPase"/>
</dbReference>
<organism evidence="4 5">
    <name type="scientific">Sporomusa silvacetica DSM 10669</name>
    <dbReference type="NCBI Taxonomy" id="1123289"/>
    <lineage>
        <taxon>Bacteria</taxon>
        <taxon>Bacillati</taxon>
        <taxon>Bacillota</taxon>
        <taxon>Negativicutes</taxon>
        <taxon>Selenomonadales</taxon>
        <taxon>Sporomusaceae</taxon>
        <taxon>Sporomusa</taxon>
    </lineage>
</organism>
<dbReference type="EC" id="2.8.2.36" evidence="4"/>
<evidence type="ECO:0000313" key="5">
    <source>
        <dbReference type="Proteomes" id="UP000216752"/>
    </source>
</evidence>
<evidence type="ECO:0000259" key="3">
    <source>
        <dbReference type="Pfam" id="PF00685"/>
    </source>
</evidence>
<dbReference type="InterPro" id="IPR000863">
    <property type="entry name" value="Sulfotransferase_dom"/>
</dbReference>
<dbReference type="PANTHER" id="PTHR11783">
    <property type="entry name" value="SULFOTRANSFERASE SULT"/>
    <property type="match status" value="1"/>
</dbReference>
<evidence type="ECO:0000313" key="4">
    <source>
        <dbReference type="EMBL" id="XFO66488.1"/>
    </source>
</evidence>
<accession>A0ABZ3IM43</accession>
<dbReference type="GO" id="GO:0016740">
    <property type="term" value="F:transferase activity"/>
    <property type="evidence" value="ECO:0007669"/>
    <property type="project" value="UniProtKB-KW"/>
</dbReference>
<dbReference type="EMBL" id="CP155573">
    <property type="protein sequence ID" value="XFO66488.1"/>
    <property type="molecule type" value="Genomic_DNA"/>
</dbReference>
<dbReference type="SUPFAM" id="SSF52540">
    <property type="entry name" value="P-loop containing nucleoside triphosphate hydrolases"/>
    <property type="match status" value="1"/>
</dbReference>
<evidence type="ECO:0000256" key="1">
    <source>
        <dbReference type="ARBA" id="ARBA00005771"/>
    </source>
</evidence>
<proteinExistence type="inferred from homology"/>
<reference evidence="4" key="1">
    <citation type="submission" date="2024-05" db="EMBL/GenBank/DDBJ databases">
        <title>Isolation and characterization of Sporomusa carbonis sp. nov., a carboxydotrophic hydrogenogen in the genus of Sporomusa isolated from a charcoal burning pile.</title>
        <authorList>
            <person name="Boeer T."/>
            <person name="Rosenbaum F."/>
            <person name="Eysell L."/>
            <person name="Mueller V."/>
            <person name="Daniel R."/>
            <person name="Poehlein A."/>
        </authorList>
    </citation>
    <scope>NUCLEOTIDE SEQUENCE [LARGE SCALE GENOMIC DNA]</scope>
    <source>
        <strain evidence="4">DSM 10669</strain>
    </source>
</reference>
<gene>
    <name evidence="4" type="primary">staL</name>
    <name evidence="4" type="ORF">SPSIL_026380</name>
</gene>
<sequence>MGKIFWLASYPKSGNTWMRILLTNYLRNSNEPADINELDGGPIASSRVWFDEWAGIEASALNDTIIERLRPEVYRCLVRETKEPLFMKVHDAWGRTDRKQPLFPVDVTGGVVYIIRNPLDMVASCANHWGISVAAAVDNLVNPDFALARSSGALSNQLCQKLGSWSSHVQSWVDQAGLPICLVRYEDLHQNTEAFFEQVVRFCGLPFDEKRVCKAVVFSNFAELKRQEEASGFHEGPVTLSSSFFRRGQVGTWREELPLELAERIIEAHGDVMRRFGYLDADNNRL</sequence>
<dbReference type="Proteomes" id="UP000216752">
    <property type="component" value="Chromosome"/>
</dbReference>